<name>U2Q9X3_9BACT</name>
<reference evidence="1 2" key="1">
    <citation type="submission" date="2013-08" db="EMBL/GenBank/DDBJ databases">
        <authorList>
            <person name="Durkin A.S."/>
            <person name="Haft D.R."/>
            <person name="McCorrison J."/>
            <person name="Torralba M."/>
            <person name="Gillis M."/>
            <person name="Haft D.H."/>
            <person name="Methe B."/>
            <person name="Sutton G."/>
            <person name="Nelson K.E."/>
        </authorList>
    </citation>
    <scope>NUCLEOTIDE SEQUENCE [LARGE SCALE GENOMIC DNA]</scope>
    <source>
        <strain evidence="1 2">F0067</strain>
    </source>
</reference>
<evidence type="ECO:0000313" key="1">
    <source>
        <dbReference type="EMBL" id="ERK38118.1"/>
    </source>
</evidence>
<dbReference type="Proteomes" id="UP000016648">
    <property type="component" value="Unassembled WGS sequence"/>
</dbReference>
<keyword evidence="2" id="KW-1185">Reference proteome</keyword>
<organism evidence="1 2">
    <name type="scientific">Segatella baroniae F0067</name>
    <dbReference type="NCBI Taxonomy" id="1115809"/>
    <lineage>
        <taxon>Bacteria</taxon>
        <taxon>Pseudomonadati</taxon>
        <taxon>Bacteroidota</taxon>
        <taxon>Bacteroidia</taxon>
        <taxon>Bacteroidales</taxon>
        <taxon>Prevotellaceae</taxon>
        <taxon>Segatella</taxon>
    </lineage>
</organism>
<dbReference type="AlphaFoldDB" id="U2Q9X3"/>
<dbReference type="EMBL" id="AWEY01000044">
    <property type="protein sequence ID" value="ERK38118.1"/>
    <property type="molecule type" value="Genomic_DNA"/>
</dbReference>
<gene>
    <name evidence="1" type="ORF">HMPREF9135_1038</name>
</gene>
<sequence length="77" mass="8940">MIVLFCFRRVMVAKLHIIAEKRPRNEYKKSGGFSQTRPIVNRHDTACQQMSLRLERPVGRLTGFRPPGRRAVPRPPL</sequence>
<evidence type="ECO:0000313" key="2">
    <source>
        <dbReference type="Proteomes" id="UP000016648"/>
    </source>
</evidence>
<accession>U2Q9X3</accession>
<dbReference type="PATRIC" id="fig|1115809.3.peg.2521"/>
<proteinExistence type="predicted"/>
<protein>
    <submittedName>
        <fullName evidence="1">Uncharacterized protein</fullName>
    </submittedName>
</protein>
<comment type="caution">
    <text evidence="1">The sequence shown here is derived from an EMBL/GenBank/DDBJ whole genome shotgun (WGS) entry which is preliminary data.</text>
</comment>